<evidence type="ECO:0000313" key="2">
    <source>
        <dbReference type="Proteomes" id="UP000738349"/>
    </source>
</evidence>
<sequence length="658" mass="76065">MEPFVHLPEYPFVICKPCAAAFVADEVISHLQAQHTVGSAAQQIHKIVQAIPGIIHNQKELQQWSVPPPTTAPIPIIPPPMHDGFGCNRCPYVARQIQRIQQHCRDEHGWVNDRKRGRRTRAKEAAMAPVPWKTGVQCQRFFRARVASSWFEVGRAVSPSNERIDEDEATRQAEFIMATQRKARQAMESEADPRIQESSDKWEAERWLKRTGWPGHLAHVDKTRLREQVLQPIGENEPVLQKMWEIFECVLNNAYVATSRCSPGTAELFEIERKEVTVAPNKPFEGIMEPDSWERYKEQWRIMMCIWHRNKKPPYRMTIQQEKAWAIFRRGVTQVVAGTDTIGRFTDERLERYCLDAVIEFFDHPLKTGQHYDSIVISALAVMGLDANGGWVTAANYTPVLSAIIKGTRYLVLYQSMLERHDQITRWQQTMSRRRAKEKADGLFRIIREKVWRFMTRMPDQKEADPTPMNWIINTRTYGMKVRFTTPGDEKIDWIGDEIKCGNVKIGMGKISDIMHNAVAEARRTLAKLAMMATEAPHEPSIHEVLPRIPWSRIEDRHGESTLGYSFLQDEANRPWTETGDEWVAKRLAGSAWRREAWISESMDPKFPYRGQAIREYGREVEKFRGLMWVVNHLPGGQLGEKQYKLQPIKGSAYYRGP</sequence>
<reference evidence="1" key="1">
    <citation type="journal article" date="2021" name="Nat. Commun.">
        <title>Genetic determinants of endophytism in the Arabidopsis root mycobiome.</title>
        <authorList>
            <person name="Mesny F."/>
            <person name="Miyauchi S."/>
            <person name="Thiergart T."/>
            <person name="Pickel B."/>
            <person name="Atanasova L."/>
            <person name="Karlsson M."/>
            <person name="Huettel B."/>
            <person name="Barry K.W."/>
            <person name="Haridas S."/>
            <person name="Chen C."/>
            <person name="Bauer D."/>
            <person name="Andreopoulos W."/>
            <person name="Pangilinan J."/>
            <person name="LaButti K."/>
            <person name="Riley R."/>
            <person name="Lipzen A."/>
            <person name="Clum A."/>
            <person name="Drula E."/>
            <person name="Henrissat B."/>
            <person name="Kohler A."/>
            <person name="Grigoriev I.V."/>
            <person name="Martin F.M."/>
            <person name="Hacquard S."/>
        </authorList>
    </citation>
    <scope>NUCLEOTIDE SEQUENCE</scope>
    <source>
        <strain evidence="1">MPI-CAGE-AT-0147</strain>
    </source>
</reference>
<dbReference type="OrthoDB" id="5244177at2759"/>
<dbReference type="Pfam" id="PF12013">
    <property type="entry name" value="OrsD"/>
    <property type="match status" value="1"/>
</dbReference>
<keyword evidence="2" id="KW-1185">Reference proteome</keyword>
<dbReference type="EMBL" id="JAGMUV010000039">
    <property type="protein sequence ID" value="KAH7112064.1"/>
    <property type="molecule type" value="Genomic_DNA"/>
</dbReference>
<evidence type="ECO:0000313" key="1">
    <source>
        <dbReference type="EMBL" id="KAH7112064.1"/>
    </source>
</evidence>
<gene>
    <name evidence="1" type="ORF">EDB81DRAFT_671073</name>
</gene>
<dbReference type="Proteomes" id="UP000738349">
    <property type="component" value="Unassembled WGS sequence"/>
</dbReference>
<protein>
    <submittedName>
        <fullName evidence="1">Uncharacterized protein</fullName>
    </submittedName>
</protein>
<dbReference type="AlphaFoldDB" id="A0A9P9D441"/>
<name>A0A9P9D441_9HYPO</name>
<comment type="caution">
    <text evidence="1">The sequence shown here is derived from an EMBL/GenBank/DDBJ whole genome shotgun (WGS) entry which is preliminary data.</text>
</comment>
<accession>A0A9P9D441</accession>
<proteinExistence type="predicted"/>
<dbReference type="InterPro" id="IPR022698">
    <property type="entry name" value="OrsD"/>
</dbReference>
<organism evidence="1 2">
    <name type="scientific">Dactylonectria macrodidyma</name>
    <dbReference type="NCBI Taxonomy" id="307937"/>
    <lineage>
        <taxon>Eukaryota</taxon>
        <taxon>Fungi</taxon>
        <taxon>Dikarya</taxon>
        <taxon>Ascomycota</taxon>
        <taxon>Pezizomycotina</taxon>
        <taxon>Sordariomycetes</taxon>
        <taxon>Hypocreomycetidae</taxon>
        <taxon>Hypocreales</taxon>
        <taxon>Nectriaceae</taxon>
        <taxon>Dactylonectria</taxon>
    </lineage>
</organism>